<keyword evidence="8 13" id="KW-0808">Transferase</keyword>
<gene>
    <name evidence="17" type="ORF">B5F15_01925</name>
    <name evidence="16" type="ORF">B5F17_07225</name>
</gene>
<keyword evidence="6" id="KW-0963">Cytoplasm</keyword>
<dbReference type="GO" id="GO:0005737">
    <property type="term" value="C:cytoplasm"/>
    <property type="evidence" value="ECO:0007669"/>
    <property type="project" value="UniProtKB-SubCell"/>
</dbReference>
<evidence type="ECO:0000256" key="11">
    <source>
        <dbReference type="ARBA" id="ARBA00023315"/>
    </source>
</evidence>
<feature type="domain" description="Serine acetyltransferase N-terminal" evidence="15">
    <location>
        <begin position="4"/>
        <end position="36"/>
    </location>
</feature>
<evidence type="ECO:0000256" key="12">
    <source>
        <dbReference type="ARBA" id="ARBA00049486"/>
    </source>
</evidence>
<evidence type="ECO:0000256" key="14">
    <source>
        <dbReference type="SAM" id="MobiDB-lite"/>
    </source>
</evidence>
<protein>
    <recommendedName>
        <fullName evidence="5 13">Serine acetyltransferase</fullName>
        <ecNumber evidence="4 13">2.3.1.30</ecNumber>
    </recommendedName>
</protein>
<keyword evidence="11 13" id="KW-0012">Acyltransferase</keyword>
<dbReference type="InterPro" id="IPR042122">
    <property type="entry name" value="Ser_AcTrfase_N_sf"/>
</dbReference>
<evidence type="ECO:0000256" key="5">
    <source>
        <dbReference type="ARBA" id="ARBA00018522"/>
    </source>
</evidence>
<dbReference type="GO" id="GO:0006535">
    <property type="term" value="P:cysteine biosynthetic process from serine"/>
    <property type="evidence" value="ECO:0007669"/>
    <property type="project" value="InterPro"/>
</dbReference>
<dbReference type="RefSeq" id="WP_016148978.1">
    <property type="nucleotide sequence ID" value="NZ_CABKSA010000003.1"/>
</dbReference>
<dbReference type="InterPro" id="IPR045304">
    <property type="entry name" value="LbH_SAT"/>
</dbReference>
<dbReference type="InterPro" id="IPR001451">
    <property type="entry name" value="Hexapep"/>
</dbReference>
<comment type="caution">
    <text evidence="16">The sequence shown here is derived from an EMBL/GenBank/DDBJ whole genome shotgun (WGS) entry which is preliminary data.</text>
</comment>
<keyword evidence="9" id="KW-0677">Repeat</keyword>
<evidence type="ECO:0000256" key="1">
    <source>
        <dbReference type="ARBA" id="ARBA00004496"/>
    </source>
</evidence>
<dbReference type="PANTHER" id="PTHR42811">
    <property type="entry name" value="SERINE ACETYLTRANSFERASE"/>
    <property type="match status" value="1"/>
</dbReference>
<comment type="catalytic activity">
    <reaction evidence="12 13">
        <text>L-serine + acetyl-CoA = O-acetyl-L-serine + CoA</text>
        <dbReference type="Rhea" id="RHEA:24560"/>
        <dbReference type="ChEBI" id="CHEBI:33384"/>
        <dbReference type="ChEBI" id="CHEBI:57287"/>
        <dbReference type="ChEBI" id="CHEBI:57288"/>
        <dbReference type="ChEBI" id="CHEBI:58340"/>
        <dbReference type="EC" id="2.3.1.30"/>
    </reaction>
</comment>
<evidence type="ECO:0000256" key="3">
    <source>
        <dbReference type="ARBA" id="ARBA00007274"/>
    </source>
</evidence>
<dbReference type="FunFam" id="1.10.3130.10:FF:000003">
    <property type="entry name" value="Serine acetyltransferase"/>
    <property type="match status" value="1"/>
</dbReference>
<feature type="compositionally biased region" description="Basic and acidic residues" evidence="14">
    <location>
        <begin position="206"/>
        <end position="218"/>
    </location>
</feature>
<sequence length="229" mass="25406">MFLRELIEDARSIRDRDPAARTTAEVFLLYPGFHAVIYHRLTHWLYLHKRFFLARMISQFARTMTGVEIHPGATIGRGLFIDHGMGIVIGETAEVGDYCTIYHGVTLGGTGKDTGKRHPTIGDNVLISTGAKVLGPFTVGNNSRIGANAVVLQEVPPNSTVVGVKARVVKIDGHRVPSFDLDQIHMPDPVSQELCRLEHRVYQNERRLGLQDDPEPPKTVENSENGDCD</sequence>
<organism evidence="16 19">
    <name type="scientific">Butyricicoccus pullicaecorum</name>
    <dbReference type="NCBI Taxonomy" id="501571"/>
    <lineage>
        <taxon>Bacteria</taxon>
        <taxon>Bacillati</taxon>
        <taxon>Bacillota</taxon>
        <taxon>Clostridia</taxon>
        <taxon>Eubacteriales</taxon>
        <taxon>Butyricicoccaceae</taxon>
        <taxon>Butyricicoccus</taxon>
    </lineage>
</organism>
<dbReference type="STRING" id="501571.GCA_900143195_01541"/>
<comment type="pathway">
    <text evidence="2">Amino-acid biosynthesis; L-cysteine biosynthesis; L-cysteine from L-serine: step 1/2.</text>
</comment>
<dbReference type="Gene3D" id="2.160.10.10">
    <property type="entry name" value="Hexapeptide repeat proteins"/>
    <property type="match status" value="1"/>
</dbReference>
<dbReference type="Pfam" id="PF06426">
    <property type="entry name" value="SATase_N"/>
    <property type="match status" value="1"/>
</dbReference>
<evidence type="ECO:0000259" key="15">
    <source>
        <dbReference type="Pfam" id="PF06426"/>
    </source>
</evidence>
<evidence type="ECO:0000313" key="16">
    <source>
        <dbReference type="EMBL" id="OUP53021.1"/>
    </source>
</evidence>
<dbReference type="PIRSF" id="PIRSF000441">
    <property type="entry name" value="CysE"/>
    <property type="match status" value="1"/>
</dbReference>
<reference evidence="16" key="2">
    <citation type="journal article" date="2018" name="BMC Genomics">
        <title>Whole genome sequencing and function prediction of 133 gut anaerobes isolated from chicken caecum in pure cultures.</title>
        <authorList>
            <person name="Medvecky M."/>
            <person name="Cejkova D."/>
            <person name="Polansky O."/>
            <person name="Karasova D."/>
            <person name="Kubasova T."/>
            <person name="Cizek A."/>
            <person name="Rychlik I."/>
        </authorList>
    </citation>
    <scope>NUCLEOTIDE SEQUENCE</scope>
    <source>
        <strain evidence="17">An179</strain>
        <strain evidence="16">An180</strain>
    </source>
</reference>
<dbReference type="InterPro" id="IPR005881">
    <property type="entry name" value="Ser_O-AcTrfase"/>
</dbReference>
<dbReference type="FunFam" id="2.160.10.10:FF:000007">
    <property type="entry name" value="Serine acetyltransferase"/>
    <property type="match status" value="1"/>
</dbReference>
<dbReference type="GO" id="GO:0009001">
    <property type="term" value="F:serine O-acetyltransferase activity"/>
    <property type="evidence" value="ECO:0007669"/>
    <property type="project" value="UniProtKB-EC"/>
</dbReference>
<evidence type="ECO:0000256" key="10">
    <source>
        <dbReference type="ARBA" id="ARBA00023192"/>
    </source>
</evidence>
<dbReference type="SUPFAM" id="SSF51161">
    <property type="entry name" value="Trimeric LpxA-like enzymes"/>
    <property type="match status" value="1"/>
</dbReference>
<dbReference type="EMBL" id="NFKK01000006">
    <property type="protein sequence ID" value="OUP53021.1"/>
    <property type="molecule type" value="Genomic_DNA"/>
</dbReference>
<keyword evidence="10" id="KW-0198">Cysteine biosynthesis</keyword>
<dbReference type="Pfam" id="PF00132">
    <property type="entry name" value="Hexapep"/>
    <property type="match status" value="1"/>
</dbReference>
<evidence type="ECO:0000256" key="8">
    <source>
        <dbReference type="ARBA" id="ARBA00022679"/>
    </source>
</evidence>
<dbReference type="InterPro" id="IPR011004">
    <property type="entry name" value="Trimer_LpxA-like_sf"/>
</dbReference>
<evidence type="ECO:0000256" key="4">
    <source>
        <dbReference type="ARBA" id="ARBA00013266"/>
    </source>
</evidence>
<evidence type="ECO:0000313" key="18">
    <source>
        <dbReference type="Proteomes" id="UP000195326"/>
    </source>
</evidence>
<comment type="similarity">
    <text evidence="3 13">Belongs to the transferase hexapeptide repeat family.</text>
</comment>
<dbReference type="EC" id="2.3.1.30" evidence="4 13"/>
<comment type="subcellular location">
    <subcellularLocation>
        <location evidence="1">Cytoplasm</location>
    </subcellularLocation>
</comment>
<evidence type="ECO:0000256" key="2">
    <source>
        <dbReference type="ARBA" id="ARBA00004876"/>
    </source>
</evidence>
<dbReference type="Proteomes" id="UP000195897">
    <property type="component" value="Unassembled WGS sequence"/>
</dbReference>
<name>A0A1Y4LDW0_9FIRM</name>
<dbReference type="UniPathway" id="UPA00136">
    <property type="reaction ID" value="UER00199"/>
</dbReference>
<dbReference type="InterPro" id="IPR010493">
    <property type="entry name" value="Ser_AcTrfase_N"/>
</dbReference>
<accession>A0A1Y4LDW0</accession>
<dbReference type="InterPro" id="IPR053376">
    <property type="entry name" value="Serine_acetyltransferase"/>
</dbReference>
<dbReference type="NCBIfam" id="NF041874">
    <property type="entry name" value="EPS_EpsC"/>
    <property type="match status" value="1"/>
</dbReference>
<dbReference type="AlphaFoldDB" id="A0A1Y4LDW0"/>
<evidence type="ECO:0000313" key="17">
    <source>
        <dbReference type="EMBL" id="OUP60489.1"/>
    </source>
</evidence>
<feature type="region of interest" description="Disordered" evidence="14">
    <location>
        <begin position="206"/>
        <end position="229"/>
    </location>
</feature>
<proteinExistence type="inferred from homology"/>
<dbReference type="Proteomes" id="UP000195326">
    <property type="component" value="Unassembled WGS sequence"/>
</dbReference>
<evidence type="ECO:0000256" key="13">
    <source>
        <dbReference type="PIRNR" id="PIRNR000441"/>
    </source>
</evidence>
<keyword evidence="7" id="KW-0028">Amino-acid biosynthesis</keyword>
<dbReference type="Gene3D" id="1.10.3130.10">
    <property type="entry name" value="serine acetyltransferase, domain 1"/>
    <property type="match status" value="1"/>
</dbReference>
<dbReference type="EMBL" id="NFKL01000002">
    <property type="protein sequence ID" value="OUP60489.1"/>
    <property type="molecule type" value="Genomic_DNA"/>
</dbReference>
<dbReference type="NCBIfam" id="TIGR01172">
    <property type="entry name" value="cysE"/>
    <property type="match status" value="1"/>
</dbReference>
<evidence type="ECO:0000256" key="6">
    <source>
        <dbReference type="ARBA" id="ARBA00022490"/>
    </source>
</evidence>
<reference evidence="18 19" key="1">
    <citation type="submission" date="2017-04" db="EMBL/GenBank/DDBJ databases">
        <title>Function of individual gut microbiota members based on whole genome sequencing of pure cultures obtained from chicken caecum.</title>
        <authorList>
            <person name="Medvecky M."/>
            <person name="Cejkova D."/>
            <person name="Polansky O."/>
            <person name="Karasova D."/>
            <person name="Kubasova T."/>
            <person name="Cizek A."/>
            <person name="Rychlik I."/>
        </authorList>
    </citation>
    <scope>NUCLEOTIDE SEQUENCE [LARGE SCALE GENOMIC DNA]</scope>
    <source>
        <strain evidence="18">An179</strain>
        <strain evidence="19">An180</strain>
    </source>
</reference>
<dbReference type="CDD" id="cd03354">
    <property type="entry name" value="LbH_SAT"/>
    <property type="match status" value="1"/>
</dbReference>
<evidence type="ECO:0000313" key="19">
    <source>
        <dbReference type="Proteomes" id="UP000195897"/>
    </source>
</evidence>
<evidence type="ECO:0000256" key="7">
    <source>
        <dbReference type="ARBA" id="ARBA00022605"/>
    </source>
</evidence>
<evidence type="ECO:0000256" key="9">
    <source>
        <dbReference type="ARBA" id="ARBA00022737"/>
    </source>
</evidence>